<dbReference type="PANTHER" id="PTHR12901">
    <property type="entry name" value="SPERM PROTEIN HOMOLOG"/>
    <property type="match status" value="1"/>
</dbReference>
<comment type="similarity">
    <text evidence="1">Belongs to the COQ10 family.</text>
</comment>
<dbReference type="AlphaFoldDB" id="A0A8H7UD50"/>
<dbReference type="GO" id="GO:0005739">
    <property type="term" value="C:mitochondrion"/>
    <property type="evidence" value="ECO:0007669"/>
    <property type="project" value="TreeGrafter"/>
</dbReference>
<dbReference type="Proteomes" id="UP000654370">
    <property type="component" value="Unassembled WGS sequence"/>
</dbReference>
<organism evidence="5 6">
    <name type="scientific">Mortierella isabellina</name>
    <name type="common">Filamentous fungus</name>
    <name type="synonym">Umbelopsis isabellina</name>
    <dbReference type="NCBI Taxonomy" id="91625"/>
    <lineage>
        <taxon>Eukaryota</taxon>
        <taxon>Fungi</taxon>
        <taxon>Fungi incertae sedis</taxon>
        <taxon>Mucoromycota</taxon>
        <taxon>Mucoromycotina</taxon>
        <taxon>Umbelopsidomycetes</taxon>
        <taxon>Umbelopsidales</taxon>
        <taxon>Umbelopsidaceae</taxon>
        <taxon>Umbelopsis</taxon>
    </lineage>
</organism>
<dbReference type="GO" id="GO:0045333">
    <property type="term" value="P:cellular respiration"/>
    <property type="evidence" value="ECO:0007669"/>
    <property type="project" value="InterPro"/>
</dbReference>
<accession>A0A8H7UD50</accession>
<evidence type="ECO:0000313" key="5">
    <source>
        <dbReference type="EMBL" id="KAG2177187.1"/>
    </source>
</evidence>
<evidence type="ECO:0000313" key="6">
    <source>
        <dbReference type="Proteomes" id="UP000654370"/>
    </source>
</evidence>
<comment type="subunit">
    <text evidence="2">Interacts with coenzyme Q.</text>
</comment>
<dbReference type="Gene3D" id="3.30.530.20">
    <property type="match status" value="1"/>
</dbReference>
<evidence type="ECO:0000259" key="4">
    <source>
        <dbReference type="Pfam" id="PF03364"/>
    </source>
</evidence>
<reference evidence="5" key="1">
    <citation type="submission" date="2020-12" db="EMBL/GenBank/DDBJ databases">
        <title>Metabolic potential, ecology and presence of endohyphal bacteria is reflected in genomic diversity of Mucoromycotina.</title>
        <authorList>
            <person name="Muszewska A."/>
            <person name="Okrasinska A."/>
            <person name="Steczkiewicz K."/>
            <person name="Drgas O."/>
            <person name="Orlowska M."/>
            <person name="Perlinska-Lenart U."/>
            <person name="Aleksandrzak-Piekarczyk T."/>
            <person name="Szatraj K."/>
            <person name="Zielenkiewicz U."/>
            <person name="Pilsyk S."/>
            <person name="Malc E."/>
            <person name="Mieczkowski P."/>
            <person name="Kruszewska J.S."/>
            <person name="Biernat P."/>
            <person name="Pawlowska J."/>
        </authorList>
    </citation>
    <scope>NUCLEOTIDE SEQUENCE</scope>
    <source>
        <strain evidence="5">WA0000067209</strain>
    </source>
</reference>
<comment type="caution">
    <text evidence="5">The sequence shown here is derived from an EMBL/GenBank/DDBJ whole genome shotgun (WGS) entry which is preliminary data.</text>
</comment>
<feature type="domain" description="Coenzyme Q-binding protein COQ10 START" evidence="4">
    <location>
        <begin position="9"/>
        <end position="153"/>
    </location>
</feature>
<dbReference type="InterPro" id="IPR005031">
    <property type="entry name" value="COQ10_START"/>
</dbReference>
<dbReference type="SUPFAM" id="SSF55961">
    <property type="entry name" value="Bet v1-like"/>
    <property type="match status" value="1"/>
</dbReference>
<protein>
    <recommendedName>
        <fullName evidence="4">Coenzyme Q-binding protein COQ10 START domain-containing protein</fullName>
    </recommendedName>
</protein>
<evidence type="ECO:0000256" key="3">
    <source>
        <dbReference type="ARBA" id="ARBA00024947"/>
    </source>
</evidence>
<dbReference type="Pfam" id="PF03364">
    <property type="entry name" value="Polyketide_cyc"/>
    <property type="match status" value="1"/>
</dbReference>
<dbReference type="OrthoDB" id="292693at2759"/>
<evidence type="ECO:0000256" key="1">
    <source>
        <dbReference type="ARBA" id="ARBA00006885"/>
    </source>
</evidence>
<name>A0A8H7UD50_MORIS</name>
<comment type="function">
    <text evidence="3">Required for the function of coenzyme Q in the respiratory chain. May serve as a chaperone or may be involved in the transport of Q6 from its site of synthesis to the catalytic sites of the respiratory complexes.</text>
</comment>
<dbReference type="EMBL" id="JAEPQZ010000009">
    <property type="protein sequence ID" value="KAG2177187.1"/>
    <property type="molecule type" value="Genomic_DNA"/>
</dbReference>
<gene>
    <name evidence="5" type="ORF">INT43_007844</name>
</gene>
<dbReference type="InterPro" id="IPR044996">
    <property type="entry name" value="COQ10-like"/>
</dbReference>
<keyword evidence="6" id="KW-1185">Reference proteome</keyword>
<dbReference type="PANTHER" id="PTHR12901:SF10">
    <property type="entry name" value="COENZYME Q-BINDING PROTEIN COQ10, MITOCHONDRIAL"/>
    <property type="match status" value="1"/>
</dbReference>
<dbReference type="GO" id="GO:0048039">
    <property type="term" value="F:ubiquinone binding"/>
    <property type="evidence" value="ECO:0007669"/>
    <property type="project" value="InterPro"/>
</dbReference>
<evidence type="ECO:0000256" key="2">
    <source>
        <dbReference type="ARBA" id="ARBA00011814"/>
    </source>
</evidence>
<dbReference type="InterPro" id="IPR023393">
    <property type="entry name" value="START-like_dom_sf"/>
</dbReference>
<sequence length="164" mass="18479">MQAYRTCTSYSQAQVYDIVSNVTDYHQFIPFCTHSKVFTSRPVKAGTGNQVVMEAELGVGFNMFSEKYTSLVTCDQPSQVKAESADATLFKELTTVWRFTPNVERQKLKEPQASHHPSCWVDFSIAFEFASPLHAQASGVFFDKVSSMMMAAFIDRCAQVYGKR</sequence>
<dbReference type="CDD" id="cd07813">
    <property type="entry name" value="COQ10p_like"/>
    <property type="match status" value="1"/>
</dbReference>
<proteinExistence type="inferred from homology"/>